<evidence type="ECO:0000313" key="1">
    <source>
        <dbReference type="EMBL" id="ETV68642.1"/>
    </source>
</evidence>
<dbReference type="GeneID" id="20817444"/>
<name>W4FMA5_APHAT</name>
<organism evidence="1">
    <name type="scientific">Aphanomyces astaci</name>
    <name type="common">Crayfish plague agent</name>
    <dbReference type="NCBI Taxonomy" id="112090"/>
    <lineage>
        <taxon>Eukaryota</taxon>
        <taxon>Sar</taxon>
        <taxon>Stramenopiles</taxon>
        <taxon>Oomycota</taxon>
        <taxon>Saprolegniomycetes</taxon>
        <taxon>Saprolegniales</taxon>
        <taxon>Verrucalvaceae</taxon>
        <taxon>Aphanomyces</taxon>
    </lineage>
</organism>
<proteinExistence type="predicted"/>
<dbReference type="RefSeq" id="XP_009841867.1">
    <property type="nucleotide sequence ID" value="XM_009843565.1"/>
</dbReference>
<reference evidence="1" key="1">
    <citation type="submission" date="2013-12" db="EMBL/GenBank/DDBJ databases">
        <title>The Genome Sequence of Aphanomyces astaci APO3.</title>
        <authorList>
            <consortium name="The Broad Institute Genomics Platform"/>
            <person name="Russ C."/>
            <person name="Tyler B."/>
            <person name="van West P."/>
            <person name="Dieguez-Uribeondo J."/>
            <person name="Young S.K."/>
            <person name="Zeng Q."/>
            <person name="Gargeya S."/>
            <person name="Fitzgerald M."/>
            <person name="Abouelleil A."/>
            <person name="Alvarado L."/>
            <person name="Chapman S.B."/>
            <person name="Gainer-Dewar J."/>
            <person name="Goldberg J."/>
            <person name="Griggs A."/>
            <person name="Gujja S."/>
            <person name="Hansen M."/>
            <person name="Howarth C."/>
            <person name="Imamovic A."/>
            <person name="Ireland A."/>
            <person name="Larimer J."/>
            <person name="McCowan C."/>
            <person name="Murphy C."/>
            <person name="Pearson M."/>
            <person name="Poon T.W."/>
            <person name="Priest M."/>
            <person name="Roberts A."/>
            <person name="Saif S."/>
            <person name="Shea T."/>
            <person name="Sykes S."/>
            <person name="Wortman J."/>
            <person name="Nusbaum C."/>
            <person name="Birren B."/>
        </authorList>
    </citation>
    <scope>NUCLEOTIDE SEQUENCE [LARGE SCALE GENOMIC DNA]</scope>
    <source>
        <strain evidence="1">APO3</strain>
    </source>
</reference>
<gene>
    <name evidence="1" type="ORF">H257_15448</name>
</gene>
<accession>W4FMA5</accession>
<protein>
    <submittedName>
        <fullName evidence="1">Uncharacterized protein</fullName>
    </submittedName>
</protein>
<dbReference type="EMBL" id="KI913183">
    <property type="protein sequence ID" value="ETV68642.1"/>
    <property type="molecule type" value="Genomic_DNA"/>
</dbReference>
<dbReference type="AlphaFoldDB" id="W4FMA5"/>
<sequence>MLQDARSSADYVASDDEPPTLNDIVARRKWTPGEAGKTVSVYNKSCIRNRPVVKDKMDYICGILDDNGSGVFVVHTSDVSLLGHYWTLHVFHGIALWRRKTLLV</sequence>
<dbReference type="VEuPathDB" id="FungiDB:H257_15448"/>